<dbReference type="AlphaFoldDB" id="A0A383RVL6"/>
<evidence type="ECO:0000313" key="3">
    <source>
        <dbReference type="EMBL" id="SYX90526.1"/>
    </source>
</evidence>
<dbReference type="GO" id="GO:0016831">
    <property type="term" value="F:carboxy-lyase activity"/>
    <property type="evidence" value="ECO:0007669"/>
    <property type="project" value="InterPro"/>
</dbReference>
<name>A0A383RVL6_9PSED</name>
<keyword evidence="3" id="KW-0378">Hydrolase</keyword>
<dbReference type="GO" id="GO:0016787">
    <property type="term" value="F:hydrolase activity"/>
    <property type="evidence" value="ECO:0007669"/>
    <property type="project" value="UniProtKB-KW"/>
</dbReference>
<protein>
    <submittedName>
        <fullName evidence="3">Amidohydrolase 2</fullName>
    </submittedName>
</protein>
<sequence>MTEIIDAWMQIPSRSFLRDPLFASLRRWPTAWQGLAEKDRDLECDEVLQGFSEQGVSKVFASAWVGPRGELISNESVALAVQRRPEQVFGIASVDIRQPMAAVRVLRQYVKNHGFKGLRILPWLWGLPPDDRRFYPLYAECIELDVTLCVQVGHAGPLMPSEPGRPIPYLDYVAHEFPELRIVAGHIGFPWVCEMISLMMKYPNVYVDTSAYKASRYPDELVKYLRGAGGGKVLFGTNYPMLTAADCLQDLASLELGDEVARLFLAGNARRAFKLPD</sequence>
<dbReference type="InterPro" id="IPR032466">
    <property type="entry name" value="Metal_Hydrolase"/>
</dbReference>
<evidence type="ECO:0000313" key="4">
    <source>
        <dbReference type="Proteomes" id="UP000263595"/>
    </source>
</evidence>
<accession>A0A383RVL6</accession>
<feature type="domain" description="Amidohydrolase-related" evidence="2">
    <location>
        <begin position="43"/>
        <end position="275"/>
    </location>
</feature>
<evidence type="ECO:0000259" key="2">
    <source>
        <dbReference type="Pfam" id="PF04909"/>
    </source>
</evidence>
<dbReference type="OrthoDB" id="1407586at2"/>
<dbReference type="Gene3D" id="3.20.20.140">
    <property type="entry name" value="Metal-dependent hydrolases"/>
    <property type="match status" value="1"/>
</dbReference>
<dbReference type="RefSeq" id="WP_119141834.1">
    <property type="nucleotide sequence ID" value="NZ_CBCSFL010000007.1"/>
</dbReference>
<gene>
    <name evidence="3" type="ORF">CCOS865_02793</name>
</gene>
<reference evidence="4" key="1">
    <citation type="submission" date="2018-08" db="EMBL/GenBank/DDBJ databases">
        <authorList>
            <person name="Blom J."/>
        </authorList>
    </citation>
    <scope>NUCLEOTIDE SEQUENCE [LARGE SCALE GENOMIC DNA]</scope>
    <source>
        <strain evidence="4">CCOS 865</strain>
    </source>
</reference>
<dbReference type="Proteomes" id="UP000263595">
    <property type="component" value="Unassembled WGS sequence"/>
</dbReference>
<dbReference type="InterPro" id="IPR006680">
    <property type="entry name" value="Amidohydro-rel"/>
</dbReference>
<dbReference type="SUPFAM" id="SSF51556">
    <property type="entry name" value="Metallo-dependent hydrolases"/>
    <property type="match status" value="1"/>
</dbReference>
<keyword evidence="4" id="KW-1185">Reference proteome</keyword>
<proteinExistence type="predicted"/>
<dbReference type="EMBL" id="UNOZ01000019">
    <property type="protein sequence ID" value="SYX90526.1"/>
    <property type="molecule type" value="Genomic_DNA"/>
</dbReference>
<dbReference type="InterPro" id="IPR032465">
    <property type="entry name" value="ACMSD"/>
</dbReference>
<keyword evidence="1" id="KW-0456">Lyase</keyword>
<dbReference type="Pfam" id="PF04909">
    <property type="entry name" value="Amidohydro_2"/>
    <property type="match status" value="1"/>
</dbReference>
<dbReference type="PANTHER" id="PTHR21240:SF19">
    <property type="entry name" value="CATALYTIC_ HYDROLASE"/>
    <property type="match status" value="1"/>
</dbReference>
<organism evidence="3 4">
    <name type="scientific">Pseudomonas reidholzensis</name>
    <dbReference type="NCBI Taxonomy" id="1785162"/>
    <lineage>
        <taxon>Bacteria</taxon>
        <taxon>Pseudomonadati</taxon>
        <taxon>Pseudomonadota</taxon>
        <taxon>Gammaproteobacteria</taxon>
        <taxon>Pseudomonadales</taxon>
        <taxon>Pseudomonadaceae</taxon>
        <taxon>Pseudomonas</taxon>
    </lineage>
</organism>
<evidence type="ECO:0000256" key="1">
    <source>
        <dbReference type="ARBA" id="ARBA00023239"/>
    </source>
</evidence>
<dbReference type="PANTHER" id="PTHR21240">
    <property type="entry name" value="2-AMINO-3-CARBOXYLMUCONATE-6-SEMIALDEHYDE DECARBOXYLASE"/>
    <property type="match status" value="1"/>
</dbReference>